<feature type="signal peptide" evidence="1">
    <location>
        <begin position="1"/>
        <end position="24"/>
    </location>
</feature>
<dbReference type="PANTHER" id="PTHR34408:SF1">
    <property type="entry name" value="GLYCOSYL HYDROLASE FAMILY 19 DOMAIN-CONTAINING PROTEIN HI_1415"/>
    <property type="match status" value="1"/>
</dbReference>
<protein>
    <submittedName>
        <fullName evidence="3">Leucine-rich repeat protein</fullName>
    </submittedName>
</protein>
<gene>
    <name evidence="3" type="ORF">LIP50_06390</name>
</gene>
<feature type="domain" description="SH3b" evidence="2">
    <location>
        <begin position="476"/>
        <end position="539"/>
    </location>
</feature>
<dbReference type="SUPFAM" id="SSF50044">
    <property type="entry name" value="SH3-domain"/>
    <property type="match status" value="4"/>
</dbReference>
<comment type="caution">
    <text evidence="3">The sequence shown here is derived from an EMBL/GenBank/DDBJ whole genome shotgun (WGS) entry which is preliminary data.</text>
</comment>
<feature type="domain" description="SH3b" evidence="2">
    <location>
        <begin position="543"/>
        <end position="606"/>
    </location>
</feature>
<evidence type="ECO:0000313" key="4">
    <source>
        <dbReference type="Proteomes" id="UP001299409"/>
    </source>
</evidence>
<dbReference type="Proteomes" id="UP001299409">
    <property type="component" value="Unassembled WGS sequence"/>
</dbReference>
<dbReference type="SMART" id="SM00287">
    <property type="entry name" value="SH3b"/>
    <property type="match status" value="4"/>
</dbReference>
<keyword evidence="4" id="KW-1185">Reference proteome</keyword>
<dbReference type="Gene3D" id="2.30.30.40">
    <property type="entry name" value="SH3 Domains"/>
    <property type="match status" value="4"/>
</dbReference>
<evidence type="ECO:0000256" key="1">
    <source>
        <dbReference type="SAM" id="SignalP"/>
    </source>
</evidence>
<dbReference type="Pfam" id="PF08239">
    <property type="entry name" value="SH3_3"/>
    <property type="match status" value="4"/>
</dbReference>
<name>A0ABS8CXB2_9FIRM</name>
<sequence>MPKQFKKAACFLTVLGLLTSFAFGANSSYAMSKQKDAKQATKVLSNSELNILNLEGVEDVDDLENLLLDIDWGFDFDDDWDDLEQDGIFYVVNDNDEAIITGYAESVDKSTISIPSKIDGHPVTMIYEFAFCGLEKTKTINIPNSVKVIGAEAFAWCENLQTINIPNSVTTIDVAAFAGNDKLQSITIPNSVTELGAAAFILNENLTSVTLPNTISSIPYATFAGCVSLKKIDIPSSVKAIEKEAFSMTGFTEFTVPDTVTTIGYQVFSDCENLVKVTIPKSVTTIGKAIFEGCSDDVTIYGEKGSYAETYANKFGIPFKAISTGQEDPSDILTGKTTAKLNVRKGPGTKYAKMGTLSKGAKVEVITKLPSGWYKIKYKGTYGYVLGKYVKLNIPQQDEKVIATGKTTAQLNVRKGSSTKYAKIGSLSKGAKVEIVSKLSNGWYKIKYNGTYGYVSGAYVKLDSEQPKPGEDEKIIATGKTTVSSLNVRSGPSSNYSKLGILTKGTKVEVVERYSNGWYKIKYKGSYGYVSGAYVSLDGSKGEVIATGKTTAGLNVRSGAGTGYKKIGYLNKGTKVEIVTKLSNGWYKIKFNSSYGYVSGDYVKLI</sequence>
<evidence type="ECO:0000259" key="2">
    <source>
        <dbReference type="PROSITE" id="PS51781"/>
    </source>
</evidence>
<dbReference type="Gene3D" id="3.80.10.10">
    <property type="entry name" value="Ribonuclease Inhibitor"/>
    <property type="match status" value="2"/>
</dbReference>
<accession>A0ABS8CXB2</accession>
<feature type="domain" description="SH3b" evidence="2">
    <location>
        <begin position="397"/>
        <end position="464"/>
    </location>
</feature>
<dbReference type="InterPro" id="IPR036028">
    <property type="entry name" value="SH3-like_dom_sf"/>
</dbReference>
<dbReference type="EMBL" id="JAJBMB010000005">
    <property type="protein sequence ID" value="MCB5445832.1"/>
    <property type="molecule type" value="Genomic_DNA"/>
</dbReference>
<dbReference type="PROSITE" id="PS51781">
    <property type="entry name" value="SH3B"/>
    <property type="match status" value="4"/>
</dbReference>
<dbReference type="InterPro" id="IPR052354">
    <property type="entry name" value="Cell_Wall_Dynamics_Protein"/>
</dbReference>
<proteinExistence type="predicted"/>
<dbReference type="PANTHER" id="PTHR34408">
    <property type="entry name" value="FAMILY PROTEIN, PUTATIVE-RELATED"/>
    <property type="match status" value="1"/>
</dbReference>
<dbReference type="InterPro" id="IPR003646">
    <property type="entry name" value="SH3-like_bac-type"/>
</dbReference>
<dbReference type="InterPro" id="IPR026906">
    <property type="entry name" value="LRR_5"/>
</dbReference>
<dbReference type="Pfam" id="PF13306">
    <property type="entry name" value="LRR_5"/>
    <property type="match status" value="1"/>
</dbReference>
<dbReference type="RefSeq" id="WP_226914575.1">
    <property type="nucleotide sequence ID" value="NZ_BAABXU010000001.1"/>
</dbReference>
<dbReference type="SUPFAM" id="SSF52058">
    <property type="entry name" value="L domain-like"/>
    <property type="match status" value="1"/>
</dbReference>
<feature type="chain" id="PRO_5045640352" evidence="1">
    <location>
        <begin position="25"/>
        <end position="606"/>
    </location>
</feature>
<feature type="domain" description="SH3b" evidence="2">
    <location>
        <begin position="330"/>
        <end position="394"/>
    </location>
</feature>
<organism evidence="3 4">
    <name type="scientific">Intestinibacter bartlettii</name>
    <dbReference type="NCBI Taxonomy" id="261299"/>
    <lineage>
        <taxon>Bacteria</taxon>
        <taxon>Bacillati</taxon>
        <taxon>Bacillota</taxon>
        <taxon>Clostridia</taxon>
        <taxon>Peptostreptococcales</taxon>
        <taxon>Peptostreptococcaceae</taxon>
        <taxon>Intestinibacter</taxon>
    </lineage>
</organism>
<keyword evidence="1" id="KW-0732">Signal</keyword>
<reference evidence="3 4" key="1">
    <citation type="submission" date="2021-10" db="EMBL/GenBank/DDBJ databases">
        <title>Collection of gut derived symbiotic bacterial strains cultured from healthy donors.</title>
        <authorList>
            <person name="Lin H."/>
            <person name="Littmann E."/>
            <person name="Claire K."/>
            <person name="Pamer E."/>
        </authorList>
    </citation>
    <scope>NUCLEOTIDE SEQUENCE [LARGE SCALE GENOMIC DNA]</scope>
    <source>
        <strain evidence="3 4">MSK.17.68</strain>
    </source>
</reference>
<evidence type="ECO:0000313" key="3">
    <source>
        <dbReference type="EMBL" id="MCB5445832.1"/>
    </source>
</evidence>
<dbReference type="InterPro" id="IPR032675">
    <property type="entry name" value="LRR_dom_sf"/>
</dbReference>